<keyword evidence="2 13" id="KW-0963">Cytoplasm</keyword>
<keyword evidence="6 13" id="KW-0227">DNA damage</keyword>
<sequence>MRVLGIDPGSIVTGYGIVEKVQERYIDVTHGEIKLKRGLLFTASLEKVYNELFSIIEGERPDAVAIEDIFYGKNIKSLIKQGHVRGVAILAGSKHHLPVFEYTPLEVKKAVVGYGRAEKIQVQKMIQVMMKFSELPPEDASDAIAVAICHINHQKKVSI</sequence>
<feature type="active site" evidence="13">
    <location>
        <position position="139"/>
    </location>
</feature>
<protein>
    <recommendedName>
        <fullName evidence="13 14">Crossover junction endodeoxyribonuclease RuvC</fullName>
        <ecNumber evidence="13 14">3.1.21.10</ecNumber>
    </recommendedName>
    <alternativeName>
        <fullName evidence="13">Holliday junction nuclease RuvC</fullName>
    </alternativeName>
    <alternativeName>
        <fullName evidence="13">Holliday junction resolvase RuvC</fullName>
    </alternativeName>
</protein>
<keyword evidence="11 13" id="KW-0234">DNA repair</keyword>
<dbReference type="PROSITE" id="PS01321">
    <property type="entry name" value="RUVC"/>
    <property type="match status" value="1"/>
</dbReference>
<dbReference type="NCBIfam" id="NF000711">
    <property type="entry name" value="PRK00039.2-1"/>
    <property type="match status" value="1"/>
</dbReference>
<dbReference type="Proteomes" id="UP000198744">
    <property type="component" value="Unassembled WGS sequence"/>
</dbReference>
<evidence type="ECO:0000256" key="14">
    <source>
        <dbReference type="NCBIfam" id="TIGR00228"/>
    </source>
</evidence>
<evidence type="ECO:0000256" key="1">
    <source>
        <dbReference type="ARBA" id="ARBA00009518"/>
    </source>
</evidence>
<dbReference type="RefSeq" id="WP_093884226.1">
    <property type="nucleotide sequence ID" value="NZ_FOBS01000023.1"/>
</dbReference>
<dbReference type="GO" id="GO:0008821">
    <property type="term" value="F:crossover junction DNA endonuclease activity"/>
    <property type="evidence" value="ECO:0007669"/>
    <property type="project" value="UniProtKB-UniRule"/>
</dbReference>
<comment type="subcellular location">
    <subcellularLocation>
        <location evidence="13">Cytoplasm</location>
    </subcellularLocation>
</comment>
<evidence type="ECO:0000256" key="4">
    <source>
        <dbReference type="ARBA" id="ARBA00022723"/>
    </source>
</evidence>
<evidence type="ECO:0000256" key="9">
    <source>
        <dbReference type="ARBA" id="ARBA00023125"/>
    </source>
</evidence>
<keyword evidence="3 13" id="KW-0540">Nuclease</keyword>
<dbReference type="GO" id="GO:0003677">
    <property type="term" value="F:DNA binding"/>
    <property type="evidence" value="ECO:0007669"/>
    <property type="project" value="UniProtKB-KW"/>
</dbReference>
<evidence type="ECO:0000256" key="7">
    <source>
        <dbReference type="ARBA" id="ARBA00022801"/>
    </source>
</evidence>
<keyword evidence="5 13" id="KW-0255">Endonuclease</keyword>
<keyword evidence="7 13" id="KW-0378">Hydrolase</keyword>
<evidence type="ECO:0000256" key="12">
    <source>
        <dbReference type="ARBA" id="ARBA00029354"/>
    </source>
</evidence>
<keyword evidence="8 13" id="KW-0460">Magnesium</keyword>
<accession>A0A1H7ZJ45</accession>
<evidence type="ECO:0000256" key="11">
    <source>
        <dbReference type="ARBA" id="ARBA00023204"/>
    </source>
</evidence>
<dbReference type="GO" id="GO:0006281">
    <property type="term" value="P:DNA repair"/>
    <property type="evidence" value="ECO:0007669"/>
    <property type="project" value="UniProtKB-UniRule"/>
</dbReference>
<dbReference type="PRINTS" id="PR00696">
    <property type="entry name" value="RSOLVASERUVC"/>
</dbReference>
<dbReference type="EMBL" id="FOBS01000023">
    <property type="protein sequence ID" value="SEM57568.1"/>
    <property type="molecule type" value="Genomic_DNA"/>
</dbReference>
<feature type="binding site" evidence="13">
    <location>
        <position position="139"/>
    </location>
    <ligand>
        <name>Mg(2+)</name>
        <dbReference type="ChEBI" id="CHEBI:18420"/>
        <label>1</label>
    </ligand>
</feature>
<dbReference type="InterPro" id="IPR002176">
    <property type="entry name" value="X-over_junc_endoDNase_RuvC"/>
</dbReference>
<dbReference type="PANTHER" id="PTHR30194">
    <property type="entry name" value="CROSSOVER JUNCTION ENDODEOXYRIBONUCLEASE RUVC"/>
    <property type="match status" value="1"/>
</dbReference>
<feature type="active site" evidence="13">
    <location>
        <position position="7"/>
    </location>
</feature>
<evidence type="ECO:0000256" key="2">
    <source>
        <dbReference type="ARBA" id="ARBA00022490"/>
    </source>
</evidence>
<comment type="cofactor">
    <cofactor evidence="13">
        <name>Mg(2+)</name>
        <dbReference type="ChEBI" id="CHEBI:18420"/>
    </cofactor>
    <text evidence="13">Binds 2 Mg(2+) ion per subunit.</text>
</comment>
<dbReference type="GO" id="GO:0006310">
    <property type="term" value="P:DNA recombination"/>
    <property type="evidence" value="ECO:0007669"/>
    <property type="project" value="UniProtKB-UniRule"/>
</dbReference>
<dbReference type="Gene3D" id="3.30.420.10">
    <property type="entry name" value="Ribonuclease H-like superfamily/Ribonuclease H"/>
    <property type="match status" value="1"/>
</dbReference>
<evidence type="ECO:0000256" key="8">
    <source>
        <dbReference type="ARBA" id="ARBA00022842"/>
    </source>
</evidence>
<dbReference type="InterPro" id="IPR012337">
    <property type="entry name" value="RNaseH-like_sf"/>
</dbReference>
<comment type="function">
    <text evidence="13">The RuvA-RuvB-RuvC complex processes Holliday junction (HJ) DNA during genetic recombination and DNA repair. Endonuclease that resolves HJ intermediates. Cleaves cruciform DNA by making single-stranded nicks across the HJ at symmetrical positions within the homologous arms, yielding a 5'-phosphate and a 3'-hydroxyl group; requires a central core of homology in the junction. The consensus cleavage sequence is 5'-(A/T)TT(C/G)-3'. Cleavage occurs on the 3'-side of the TT dinucleotide at the point of strand exchange. HJ branch migration catalyzed by RuvA-RuvB allows RuvC to scan DNA until it finds its consensus sequence, where it cleaves and resolves the cruciform DNA.</text>
</comment>
<evidence type="ECO:0000256" key="5">
    <source>
        <dbReference type="ARBA" id="ARBA00022759"/>
    </source>
</evidence>
<dbReference type="FunFam" id="3.30.420.10:FF:000002">
    <property type="entry name" value="Crossover junction endodeoxyribonuclease RuvC"/>
    <property type="match status" value="1"/>
</dbReference>
<dbReference type="GO" id="GO:0000287">
    <property type="term" value="F:magnesium ion binding"/>
    <property type="evidence" value="ECO:0007669"/>
    <property type="project" value="UniProtKB-UniRule"/>
</dbReference>
<comment type="catalytic activity">
    <reaction evidence="12 13">
        <text>Endonucleolytic cleavage at a junction such as a reciprocal single-stranded crossover between two homologous DNA duplexes (Holliday junction).</text>
        <dbReference type="EC" id="3.1.21.10"/>
    </reaction>
</comment>
<comment type="subunit">
    <text evidence="13">Homodimer which binds Holliday junction (HJ) DNA. The HJ becomes 2-fold symmetrical on binding to RuvC with unstacked arms; it has a different conformation from HJ DNA in complex with RuvA. In the full resolvosome a probable DNA-RuvA(4)-RuvB(12)-RuvC(2) complex forms which resolves the HJ.</text>
</comment>
<dbReference type="AlphaFoldDB" id="A0A1H7ZJ45"/>
<dbReference type="InterPro" id="IPR036397">
    <property type="entry name" value="RNaseH_sf"/>
</dbReference>
<keyword evidence="4 13" id="KW-0479">Metal-binding</keyword>
<name>A0A1H7ZJ45_9BACT</name>
<evidence type="ECO:0000256" key="6">
    <source>
        <dbReference type="ARBA" id="ARBA00022763"/>
    </source>
</evidence>
<evidence type="ECO:0000313" key="16">
    <source>
        <dbReference type="Proteomes" id="UP000198744"/>
    </source>
</evidence>
<feature type="binding site" evidence="13">
    <location>
        <position position="7"/>
    </location>
    <ligand>
        <name>Mg(2+)</name>
        <dbReference type="ChEBI" id="CHEBI:18420"/>
        <label>1</label>
    </ligand>
</feature>
<evidence type="ECO:0000256" key="10">
    <source>
        <dbReference type="ARBA" id="ARBA00023172"/>
    </source>
</evidence>
<keyword evidence="16" id="KW-1185">Reference proteome</keyword>
<dbReference type="GO" id="GO:0048476">
    <property type="term" value="C:Holliday junction resolvase complex"/>
    <property type="evidence" value="ECO:0007669"/>
    <property type="project" value="UniProtKB-UniRule"/>
</dbReference>
<dbReference type="CDD" id="cd16962">
    <property type="entry name" value="RuvC"/>
    <property type="match status" value="1"/>
</dbReference>
<dbReference type="GO" id="GO:0005737">
    <property type="term" value="C:cytoplasm"/>
    <property type="evidence" value="ECO:0007669"/>
    <property type="project" value="UniProtKB-SubCell"/>
</dbReference>
<dbReference type="Pfam" id="PF02075">
    <property type="entry name" value="RuvC"/>
    <property type="match status" value="1"/>
</dbReference>
<evidence type="ECO:0000256" key="13">
    <source>
        <dbReference type="HAMAP-Rule" id="MF_00034"/>
    </source>
</evidence>
<evidence type="ECO:0000256" key="3">
    <source>
        <dbReference type="ARBA" id="ARBA00022722"/>
    </source>
</evidence>
<dbReference type="NCBIfam" id="TIGR00228">
    <property type="entry name" value="ruvC"/>
    <property type="match status" value="1"/>
</dbReference>
<dbReference type="STRING" id="43775.SAMN04489760_12338"/>
<feature type="active site" evidence="13">
    <location>
        <position position="67"/>
    </location>
</feature>
<keyword evidence="9 13" id="KW-0238">DNA-binding</keyword>
<keyword evidence="10 13" id="KW-0233">DNA recombination</keyword>
<dbReference type="EC" id="3.1.21.10" evidence="13 14"/>
<comment type="similarity">
    <text evidence="1 13">Belongs to the RuvC family.</text>
</comment>
<feature type="binding site" evidence="13">
    <location>
        <position position="67"/>
    </location>
    <ligand>
        <name>Mg(2+)</name>
        <dbReference type="ChEBI" id="CHEBI:18420"/>
        <label>2</label>
    </ligand>
</feature>
<dbReference type="PANTHER" id="PTHR30194:SF3">
    <property type="entry name" value="CROSSOVER JUNCTION ENDODEOXYRIBONUCLEASE RUVC"/>
    <property type="match status" value="1"/>
</dbReference>
<dbReference type="SUPFAM" id="SSF53098">
    <property type="entry name" value="Ribonuclease H-like"/>
    <property type="match status" value="1"/>
</dbReference>
<evidence type="ECO:0000313" key="15">
    <source>
        <dbReference type="EMBL" id="SEM57568.1"/>
    </source>
</evidence>
<reference evidence="15 16" key="1">
    <citation type="submission" date="2016-10" db="EMBL/GenBank/DDBJ databases">
        <authorList>
            <person name="de Groot N.N."/>
        </authorList>
    </citation>
    <scope>NUCLEOTIDE SEQUENCE [LARGE SCALE GENOMIC DNA]</scope>
    <source>
        <strain evidence="15 16">DSM 8423</strain>
    </source>
</reference>
<dbReference type="InterPro" id="IPR020563">
    <property type="entry name" value="X-over_junc_endoDNase_Mg_BS"/>
</dbReference>
<dbReference type="HAMAP" id="MF_00034">
    <property type="entry name" value="RuvC"/>
    <property type="match status" value="1"/>
</dbReference>
<organism evidence="15 16">
    <name type="scientific">Syntrophus gentianae</name>
    <dbReference type="NCBI Taxonomy" id="43775"/>
    <lineage>
        <taxon>Bacteria</taxon>
        <taxon>Pseudomonadati</taxon>
        <taxon>Thermodesulfobacteriota</taxon>
        <taxon>Syntrophia</taxon>
        <taxon>Syntrophales</taxon>
        <taxon>Syntrophaceae</taxon>
        <taxon>Syntrophus</taxon>
    </lineage>
</organism>
<gene>
    <name evidence="13" type="primary">ruvC</name>
    <name evidence="15" type="ORF">SAMN04489760_12338</name>
</gene>
<dbReference type="OrthoDB" id="9805499at2"/>
<proteinExistence type="inferred from homology"/>